<reference evidence="11" key="1">
    <citation type="submission" date="2015-02" db="EMBL/GenBank/DDBJ databases">
        <title>Genome sequencing for Strongylocentrotus purpuratus.</title>
        <authorList>
            <person name="Murali S."/>
            <person name="Liu Y."/>
            <person name="Vee V."/>
            <person name="English A."/>
            <person name="Wang M."/>
            <person name="Skinner E."/>
            <person name="Han Y."/>
            <person name="Muzny D.M."/>
            <person name="Worley K.C."/>
            <person name="Gibbs R.A."/>
        </authorList>
    </citation>
    <scope>NUCLEOTIDE SEQUENCE</scope>
</reference>
<dbReference type="InterPro" id="IPR000172">
    <property type="entry name" value="GMC_OxRdtase_N"/>
</dbReference>
<feature type="domain" description="Glucose-methanol-choline oxidoreductase N-terminal" evidence="9">
    <location>
        <begin position="296"/>
        <end position="310"/>
    </location>
</feature>
<comment type="cofactor">
    <cofactor evidence="1 5">
        <name>FAD</name>
        <dbReference type="ChEBI" id="CHEBI:57692"/>
    </cofactor>
</comment>
<dbReference type="EnsemblMetazoa" id="XM_030982968">
    <property type="protein sequence ID" value="XP_030838828"/>
    <property type="gene ID" value="LOC591798"/>
</dbReference>
<feature type="compositionally biased region" description="Basic and acidic residues" evidence="7">
    <location>
        <begin position="593"/>
        <end position="605"/>
    </location>
</feature>
<evidence type="ECO:0000256" key="7">
    <source>
        <dbReference type="SAM" id="MobiDB-lite"/>
    </source>
</evidence>
<dbReference type="PROSITE" id="PS00624">
    <property type="entry name" value="GMC_OXRED_2"/>
    <property type="match status" value="1"/>
</dbReference>
<keyword evidence="11" id="KW-1185">Reference proteome</keyword>
<feature type="binding site" evidence="5">
    <location>
        <position position="124"/>
    </location>
    <ligand>
        <name>FAD</name>
        <dbReference type="ChEBI" id="CHEBI:57692"/>
    </ligand>
</feature>
<evidence type="ECO:0000256" key="3">
    <source>
        <dbReference type="ARBA" id="ARBA00022630"/>
    </source>
</evidence>
<evidence type="ECO:0000256" key="6">
    <source>
        <dbReference type="RuleBase" id="RU003968"/>
    </source>
</evidence>
<dbReference type="KEGG" id="spu:591798"/>
<dbReference type="InParanoid" id="A0A7M7SXM5"/>
<evidence type="ECO:0000256" key="4">
    <source>
        <dbReference type="ARBA" id="ARBA00022827"/>
    </source>
</evidence>
<dbReference type="InterPro" id="IPR036188">
    <property type="entry name" value="FAD/NAD-bd_sf"/>
</dbReference>
<accession>A0A7M7SXM5</accession>
<dbReference type="Pfam" id="PF00732">
    <property type="entry name" value="GMC_oxred_N"/>
    <property type="match status" value="1"/>
</dbReference>
<feature type="binding site" evidence="5">
    <location>
        <begin position="132"/>
        <end position="135"/>
    </location>
    <ligand>
        <name>FAD</name>
        <dbReference type="ChEBI" id="CHEBI:57692"/>
    </ligand>
</feature>
<sequence length="605" mass="67084">MYSSLARVRPGLSNLRQISFRTDSSYFQQSKSFSVQTKESGDDDYTHIIVGAGSAGCVLANRLSAQPSNKVLLLEAGPKDNSWQIQMPIAATLAIGGKTHNWYYHTVPQRHMANREMFWPRGKVLGGSSSINGMVYVRGHPEDYEKWEREGATGWSYADCLPYFKRSQCHELGENVYRGGNGPLHVSTSKSQNPLFEAFINAGKECGYPYTSDMNGHQQEGVGWIDQTVHKGRRWNCSNAYLRSGDVQQRKNLTIYSQSLCDRVLFEGTKAIGIEFTCNKVKKVAKASQDVILSGGTVNSPQLLMLSGVGNADDLKALGIPVVAHLPGVGQNLQDHLQVYVQYTCTKPVSLYKAKWKLPFTMLAVGLEWFMFQTGLGTSAHLEAGAFIRSRAEVKHPDIQMHFVPVLVHDHGQIPGECHGFQVCVNTLRGTSRGFIKLKSRDPTEYPMIDPNYLDTEIDRRDLRHSIRLTREIVAQKAFDEFRGEEMAPGSSVQTDSELDAFISAKAETIYHPTSTCKMGSEEDPMAVVDCTTRVIGLENLRVVDASIMPSITSGNTNAPTIMIAERAADMILGNKQLEKINAPVWRPASSETQRDGEPKVKLTA</sequence>
<dbReference type="GeneID" id="591798"/>
<dbReference type="GO" id="GO:0005743">
    <property type="term" value="C:mitochondrial inner membrane"/>
    <property type="evidence" value="ECO:0000318"/>
    <property type="project" value="GO_Central"/>
</dbReference>
<keyword evidence="4 5" id="KW-0274">FAD</keyword>
<dbReference type="EnsemblMetazoa" id="XM_030982967">
    <property type="protein sequence ID" value="XP_030838827"/>
    <property type="gene ID" value="LOC591798"/>
</dbReference>
<dbReference type="InterPro" id="IPR012132">
    <property type="entry name" value="GMC_OxRdtase"/>
</dbReference>
<name>A0A7M7SXM5_STRPU</name>
<dbReference type="Gene3D" id="3.50.50.60">
    <property type="entry name" value="FAD/NAD(P)-binding domain"/>
    <property type="match status" value="1"/>
</dbReference>
<dbReference type="AlphaFoldDB" id="A0A7M7SXM5"/>
<dbReference type="SUPFAM" id="SSF54373">
    <property type="entry name" value="FAD-linked reductases, C-terminal domain"/>
    <property type="match status" value="1"/>
</dbReference>
<keyword evidence="3 6" id="KW-0285">Flavoprotein</keyword>
<dbReference type="NCBIfam" id="NF002550">
    <property type="entry name" value="PRK02106.1"/>
    <property type="match status" value="1"/>
</dbReference>
<dbReference type="Gene3D" id="3.30.560.10">
    <property type="entry name" value="Glucose Oxidase, domain 3"/>
    <property type="match status" value="1"/>
</dbReference>
<comment type="similarity">
    <text evidence="2 6">Belongs to the GMC oxidoreductase family.</text>
</comment>
<dbReference type="GO" id="GO:0050660">
    <property type="term" value="F:flavin adenine dinucleotide binding"/>
    <property type="evidence" value="ECO:0007669"/>
    <property type="project" value="InterPro"/>
</dbReference>
<dbReference type="OMA" id="IYAGWPR"/>
<dbReference type="RefSeq" id="XP_030838828.1">
    <property type="nucleotide sequence ID" value="XM_030982968.1"/>
</dbReference>
<evidence type="ECO:0000313" key="10">
    <source>
        <dbReference type="EnsemblMetazoa" id="XP_030838827"/>
    </source>
</evidence>
<evidence type="ECO:0000313" key="11">
    <source>
        <dbReference type="Proteomes" id="UP000007110"/>
    </source>
</evidence>
<dbReference type="Pfam" id="PF05199">
    <property type="entry name" value="GMC_oxred_C"/>
    <property type="match status" value="1"/>
</dbReference>
<dbReference type="InterPro" id="IPR007867">
    <property type="entry name" value="GMC_OxRtase_C"/>
</dbReference>
<dbReference type="Proteomes" id="UP000007110">
    <property type="component" value="Unassembled WGS sequence"/>
</dbReference>
<dbReference type="OrthoDB" id="269227at2759"/>
<dbReference type="SUPFAM" id="SSF51905">
    <property type="entry name" value="FAD/NAD(P)-binding domain"/>
    <property type="match status" value="1"/>
</dbReference>
<dbReference type="PROSITE" id="PS00623">
    <property type="entry name" value="GMC_OXRED_1"/>
    <property type="match status" value="1"/>
</dbReference>
<dbReference type="PANTHER" id="PTHR11552:SF147">
    <property type="entry name" value="CHOLINE DEHYDROGENASE, MITOCHONDRIAL"/>
    <property type="match status" value="1"/>
</dbReference>
<dbReference type="PANTHER" id="PTHR11552">
    <property type="entry name" value="GLUCOSE-METHANOL-CHOLINE GMC OXIDOREDUCTASE"/>
    <property type="match status" value="1"/>
</dbReference>
<organism evidence="10 11">
    <name type="scientific">Strongylocentrotus purpuratus</name>
    <name type="common">Purple sea urchin</name>
    <dbReference type="NCBI Taxonomy" id="7668"/>
    <lineage>
        <taxon>Eukaryota</taxon>
        <taxon>Metazoa</taxon>
        <taxon>Echinodermata</taxon>
        <taxon>Eleutherozoa</taxon>
        <taxon>Echinozoa</taxon>
        <taxon>Echinoidea</taxon>
        <taxon>Euechinoidea</taxon>
        <taxon>Echinacea</taxon>
        <taxon>Camarodonta</taxon>
        <taxon>Echinidea</taxon>
        <taxon>Strongylocentrotidae</taxon>
        <taxon>Strongylocentrotus</taxon>
    </lineage>
</organism>
<feature type="region of interest" description="Disordered" evidence="7">
    <location>
        <begin position="584"/>
        <end position="605"/>
    </location>
</feature>
<reference evidence="10" key="2">
    <citation type="submission" date="2021-01" db="UniProtKB">
        <authorList>
            <consortium name="EnsemblMetazoa"/>
        </authorList>
    </citation>
    <scope>IDENTIFICATION</scope>
</reference>
<feature type="domain" description="Glucose-methanol-choline oxidoreductase N-terminal" evidence="8">
    <location>
        <begin position="122"/>
        <end position="145"/>
    </location>
</feature>
<dbReference type="RefSeq" id="XP_030838827.1">
    <property type="nucleotide sequence ID" value="XM_030982967.1"/>
</dbReference>
<proteinExistence type="inferred from homology"/>
<dbReference type="GO" id="GO:0008812">
    <property type="term" value="F:choline dehydrogenase activity"/>
    <property type="evidence" value="ECO:0000318"/>
    <property type="project" value="GO_Central"/>
</dbReference>
<evidence type="ECO:0000259" key="9">
    <source>
        <dbReference type="PROSITE" id="PS00624"/>
    </source>
</evidence>
<evidence type="ECO:0000256" key="1">
    <source>
        <dbReference type="ARBA" id="ARBA00001974"/>
    </source>
</evidence>
<evidence type="ECO:0000256" key="2">
    <source>
        <dbReference type="ARBA" id="ARBA00010790"/>
    </source>
</evidence>
<dbReference type="PIRSF" id="PIRSF000137">
    <property type="entry name" value="Alcohol_oxidase"/>
    <property type="match status" value="1"/>
</dbReference>
<evidence type="ECO:0000256" key="5">
    <source>
        <dbReference type="PIRSR" id="PIRSR000137-2"/>
    </source>
</evidence>
<protein>
    <recommendedName>
        <fullName evidence="8 9">Glucose-methanol-choline oxidoreductase N-terminal domain-containing protein</fullName>
    </recommendedName>
</protein>
<evidence type="ECO:0000259" key="8">
    <source>
        <dbReference type="PROSITE" id="PS00623"/>
    </source>
</evidence>